<dbReference type="RefSeq" id="WP_111514511.1">
    <property type="nucleotide sequence ID" value="NZ_QFYR01000001.1"/>
</dbReference>
<dbReference type="Proteomes" id="UP000249725">
    <property type="component" value="Unassembled WGS sequence"/>
</dbReference>
<keyword evidence="2" id="KW-1185">Reference proteome</keyword>
<name>A0A328AV72_9CAUL</name>
<dbReference type="EMBL" id="QFYR01000001">
    <property type="protein sequence ID" value="RAK58061.1"/>
    <property type="molecule type" value="Genomic_DNA"/>
</dbReference>
<organism evidence="1 2">
    <name type="scientific">Phenylobacterium deserti</name>
    <dbReference type="NCBI Taxonomy" id="1914756"/>
    <lineage>
        <taxon>Bacteria</taxon>
        <taxon>Pseudomonadati</taxon>
        <taxon>Pseudomonadota</taxon>
        <taxon>Alphaproteobacteria</taxon>
        <taxon>Caulobacterales</taxon>
        <taxon>Caulobacteraceae</taxon>
        <taxon>Phenylobacterium</taxon>
    </lineage>
</organism>
<gene>
    <name evidence="1" type="ORF">DJ018_09180</name>
</gene>
<dbReference type="SUPFAM" id="SSF46785">
    <property type="entry name" value="Winged helix' DNA-binding domain"/>
    <property type="match status" value="1"/>
</dbReference>
<dbReference type="OrthoDB" id="7549698at2"/>
<evidence type="ECO:0000313" key="2">
    <source>
        <dbReference type="Proteomes" id="UP000249725"/>
    </source>
</evidence>
<accession>A0A328AV72</accession>
<protein>
    <submittedName>
        <fullName evidence="1">Uncharacterized protein</fullName>
    </submittedName>
</protein>
<sequence>MIPGSSSESDGARRPDRVRLANWLLLRFILDVAAGLRASRNPMDGVIVATISQANVAAITRDLEQQALFGGADAPPPDDQRRPISVNALANTLRAPFETVRRRVRALEAVGLCERREGGLIVPTRVVTTPEFLSHVNFAYDRLRQLHADLERYGLLPSLPPAVTTLEPQARPVRAVSRLTTDFILRVVDEVTAEVGDLAGAVLFLELVRASTESLDPDLVGLGAWSGEQVFADELRRGVRPARLAVEIGQPLETVRRHVRRLQENGCCRRATGGMVVGREVMGGAAATRVMAANLVSLDRLMAQLSQQGVLQLWSALPRGEPAMTRTVPF</sequence>
<evidence type="ECO:0000313" key="1">
    <source>
        <dbReference type="EMBL" id="RAK58061.1"/>
    </source>
</evidence>
<dbReference type="InterPro" id="IPR036390">
    <property type="entry name" value="WH_DNA-bd_sf"/>
</dbReference>
<dbReference type="AlphaFoldDB" id="A0A328AV72"/>
<comment type="caution">
    <text evidence="1">The sequence shown here is derived from an EMBL/GenBank/DDBJ whole genome shotgun (WGS) entry which is preliminary data.</text>
</comment>
<reference evidence="2" key="1">
    <citation type="submission" date="2018-05" db="EMBL/GenBank/DDBJ databases">
        <authorList>
            <person name="Li X."/>
        </authorList>
    </citation>
    <scope>NUCLEOTIDE SEQUENCE [LARGE SCALE GENOMIC DNA]</scope>
    <source>
        <strain evidence="2">YIM 73061</strain>
    </source>
</reference>
<proteinExistence type="predicted"/>